<evidence type="ECO:0000313" key="2">
    <source>
        <dbReference type="EMBL" id="NRQ41961.1"/>
    </source>
</evidence>
<name>A0A7Y5AQ97_9GAMM</name>
<protein>
    <recommendedName>
        <fullName evidence="1">Protein kinase domain-containing protein</fullName>
    </recommendedName>
</protein>
<dbReference type="GO" id="GO:0004672">
    <property type="term" value="F:protein kinase activity"/>
    <property type="evidence" value="ECO:0007669"/>
    <property type="project" value="InterPro"/>
</dbReference>
<feature type="domain" description="Protein kinase" evidence="1">
    <location>
        <begin position="1"/>
        <end position="178"/>
    </location>
</feature>
<proteinExistence type="predicted"/>
<dbReference type="EMBL" id="JABSOD010000004">
    <property type="protein sequence ID" value="NRQ41961.1"/>
    <property type="molecule type" value="Genomic_DNA"/>
</dbReference>
<dbReference type="AlphaFoldDB" id="A0A7Y5AQ97"/>
<accession>A0A7Y5AQ97</accession>
<organism evidence="2 3">
    <name type="scientific">Rheinheimera lutimaris</name>
    <dbReference type="NCBI Taxonomy" id="2740584"/>
    <lineage>
        <taxon>Bacteria</taxon>
        <taxon>Pseudomonadati</taxon>
        <taxon>Pseudomonadota</taxon>
        <taxon>Gammaproteobacteria</taxon>
        <taxon>Chromatiales</taxon>
        <taxon>Chromatiaceae</taxon>
        <taxon>Rheinheimera</taxon>
    </lineage>
</organism>
<evidence type="ECO:0000313" key="3">
    <source>
        <dbReference type="Proteomes" id="UP000523161"/>
    </source>
</evidence>
<dbReference type="InterPro" id="IPR000719">
    <property type="entry name" value="Prot_kinase_dom"/>
</dbReference>
<dbReference type="Proteomes" id="UP000523161">
    <property type="component" value="Unassembled WGS sequence"/>
</dbReference>
<dbReference type="PROSITE" id="PS50011">
    <property type="entry name" value="PROTEIN_KINASE_DOM"/>
    <property type="match status" value="1"/>
</dbReference>
<evidence type="ECO:0000259" key="1">
    <source>
        <dbReference type="PROSITE" id="PS50011"/>
    </source>
</evidence>
<comment type="caution">
    <text evidence="2">The sequence shown here is derived from an EMBL/GenBank/DDBJ whole genome shotgun (WGS) entry which is preliminary data.</text>
</comment>
<keyword evidence="3" id="KW-1185">Reference proteome</keyword>
<gene>
    <name evidence="2" type="ORF">HRH59_05145</name>
</gene>
<dbReference type="RefSeq" id="WP_173500208.1">
    <property type="nucleotide sequence ID" value="NZ_JABSOD010000004.1"/>
</dbReference>
<dbReference type="GO" id="GO:0005524">
    <property type="term" value="F:ATP binding"/>
    <property type="evidence" value="ECO:0007669"/>
    <property type="project" value="InterPro"/>
</dbReference>
<reference evidence="2 3" key="1">
    <citation type="submission" date="2020-06" db="EMBL/GenBank/DDBJ databases">
        <title>Rheinheimera sp. nov., a marine bacterium isolated from coastal.</title>
        <authorList>
            <person name="Yu Q."/>
            <person name="Qi Y."/>
            <person name="Pu J."/>
        </authorList>
    </citation>
    <scope>NUCLEOTIDE SEQUENCE [LARGE SCALE GENOMIC DNA]</scope>
    <source>
        <strain evidence="2 3">YQF-2</strain>
    </source>
</reference>
<sequence length="178" mass="20659">MTPDLKEKLLLRLFSSFEYTEQFVNDFVQFIDTGLLALEHYDALPVKPTNASNYAEIKKDADLWHLKVKPNFLGMRQGMIEALAEAKQGDFSYVRADAGNFRGLSRDMDGIREAFMDYIEPEIKQQYFELWKKADYGATNIYLTFSDFWDPGQPLKEKITGPIDEQRLLKYLQPGEQP</sequence>